<dbReference type="AlphaFoldDB" id="A0A377LZ69"/>
<dbReference type="Pfam" id="PF11924">
    <property type="entry name" value="IAT_beta"/>
    <property type="match status" value="1"/>
</dbReference>
<keyword evidence="1" id="KW-0732">Signal</keyword>
<dbReference type="InterPro" id="IPR051715">
    <property type="entry name" value="Intimin-Invasin_domain"/>
</dbReference>
<dbReference type="Proteomes" id="UP000255106">
    <property type="component" value="Unassembled WGS sequence"/>
</dbReference>
<reference evidence="3 4" key="1">
    <citation type="submission" date="2018-06" db="EMBL/GenBank/DDBJ databases">
        <authorList>
            <consortium name="Pathogen Informatics"/>
            <person name="Doyle S."/>
        </authorList>
    </citation>
    <scope>NUCLEOTIDE SEQUENCE [LARGE SCALE GENOMIC DNA]</scope>
    <source>
        <strain evidence="3 4">NCTC10005</strain>
    </source>
</reference>
<accession>A0A377LZ69</accession>
<evidence type="ECO:0000313" key="3">
    <source>
        <dbReference type="EMBL" id="STQ11332.1"/>
    </source>
</evidence>
<feature type="chain" id="PRO_5016886379" evidence="1">
    <location>
        <begin position="24"/>
        <end position="148"/>
    </location>
</feature>
<organism evidence="3 4">
    <name type="scientific">Enterobacter cloacae</name>
    <dbReference type="NCBI Taxonomy" id="550"/>
    <lineage>
        <taxon>Bacteria</taxon>
        <taxon>Pseudomonadati</taxon>
        <taxon>Pseudomonadota</taxon>
        <taxon>Gammaproteobacteria</taxon>
        <taxon>Enterobacterales</taxon>
        <taxon>Enterobacteriaceae</taxon>
        <taxon>Enterobacter</taxon>
        <taxon>Enterobacter cloacae complex</taxon>
    </lineage>
</organism>
<gene>
    <name evidence="3" type="primary">ychO_1</name>
    <name evidence="3" type="ORF">NCTC10005_04103</name>
</gene>
<feature type="signal peptide" evidence="1">
    <location>
        <begin position="1"/>
        <end position="23"/>
    </location>
</feature>
<evidence type="ECO:0000313" key="4">
    <source>
        <dbReference type="Proteomes" id="UP000255106"/>
    </source>
</evidence>
<evidence type="ECO:0000259" key="2">
    <source>
        <dbReference type="Pfam" id="PF11924"/>
    </source>
</evidence>
<dbReference type="PANTHER" id="PTHR39576:SF1">
    <property type="entry name" value="INVASIN"/>
    <property type="match status" value="1"/>
</dbReference>
<dbReference type="InterPro" id="IPR024519">
    <property type="entry name" value="IAT_beta"/>
</dbReference>
<sequence length="148" mass="16060">MAVSSRIRFLLLLPLLTAGAVHGAPNSFMHQAENPFDNNGDSLPDLGMATPTDEGEKHLAEMAKAFGEASMTDNGLTTGEQARQFAFGKVRDAVSGEVNQQIESWLSPWGNASVNLLVDDEGNFNGSSGSWFIPWNDNNRYLSWSQLG</sequence>
<proteinExistence type="predicted"/>
<evidence type="ECO:0000256" key="1">
    <source>
        <dbReference type="SAM" id="SignalP"/>
    </source>
</evidence>
<name>A0A377LZ69_ENTCL</name>
<dbReference type="GO" id="GO:0009279">
    <property type="term" value="C:cell outer membrane"/>
    <property type="evidence" value="ECO:0007669"/>
    <property type="project" value="TreeGrafter"/>
</dbReference>
<protein>
    <submittedName>
        <fullName evidence="3">Protein YchO</fullName>
    </submittedName>
</protein>
<dbReference type="PANTHER" id="PTHR39576">
    <property type="entry name" value="ATTACHING AND EFFACING PROTEIN HOMOLOG-RELATED-RELATED"/>
    <property type="match status" value="1"/>
</dbReference>
<dbReference type="EMBL" id="UGJB01000004">
    <property type="protein sequence ID" value="STQ11332.1"/>
    <property type="molecule type" value="Genomic_DNA"/>
</dbReference>
<feature type="domain" description="Inverse autotransporter beta-domain" evidence="2">
    <location>
        <begin position="62"/>
        <end position="148"/>
    </location>
</feature>